<accession>A0A4Y1R9L6</accession>
<comment type="similarity">
    <text evidence="2">Belongs to the MAP70 family.</text>
</comment>
<dbReference type="GO" id="GO:0008017">
    <property type="term" value="F:microtubule binding"/>
    <property type="evidence" value="ECO:0007669"/>
    <property type="project" value="InterPro"/>
</dbReference>
<dbReference type="Pfam" id="PF07058">
    <property type="entry name" value="MAP70"/>
    <property type="match status" value="1"/>
</dbReference>
<keyword evidence="6" id="KW-0206">Cytoskeleton</keyword>
<evidence type="ECO:0000256" key="2">
    <source>
        <dbReference type="ARBA" id="ARBA00008825"/>
    </source>
</evidence>
<protein>
    <submittedName>
        <fullName evidence="8">Uncharacterized protein</fullName>
    </submittedName>
</protein>
<organism evidence="8">
    <name type="scientific">Prunus dulcis</name>
    <name type="common">Almond</name>
    <name type="synonym">Amygdalus dulcis</name>
    <dbReference type="NCBI Taxonomy" id="3755"/>
    <lineage>
        <taxon>Eukaryota</taxon>
        <taxon>Viridiplantae</taxon>
        <taxon>Streptophyta</taxon>
        <taxon>Embryophyta</taxon>
        <taxon>Tracheophyta</taxon>
        <taxon>Spermatophyta</taxon>
        <taxon>Magnoliopsida</taxon>
        <taxon>eudicotyledons</taxon>
        <taxon>Gunneridae</taxon>
        <taxon>Pentapetalae</taxon>
        <taxon>rosids</taxon>
        <taxon>fabids</taxon>
        <taxon>Rosales</taxon>
        <taxon>Rosaceae</taxon>
        <taxon>Amygdaloideae</taxon>
        <taxon>Amygdaleae</taxon>
        <taxon>Prunus</taxon>
    </lineage>
</organism>
<reference evidence="8" key="1">
    <citation type="journal article" date="2019" name="Science">
        <title>Mutation of a bHLH transcription factor allowed almond domestication.</title>
        <authorList>
            <person name="Sanchez-Perez R."/>
            <person name="Pavan S."/>
            <person name="Mazzeo R."/>
            <person name="Moldovan C."/>
            <person name="Aiese Cigliano R."/>
            <person name="Del Cueto J."/>
            <person name="Ricciardi F."/>
            <person name="Lotti C."/>
            <person name="Ricciardi L."/>
            <person name="Dicenta F."/>
            <person name="Lopez-Marques R.L."/>
            <person name="Lindberg Moller B."/>
        </authorList>
    </citation>
    <scope>NUCLEOTIDE SEQUENCE</scope>
</reference>
<proteinExistence type="inferred from homology"/>
<sequence>MRQPPDQLYDNAPRSTHWSEKVTSTLTSMARRKASPISSSTFPLRMLRSSLAVLNLTVLSLNFYVSANRVATVIANEWKDENDKFMPSGWKIED</sequence>
<evidence type="ECO:0000256" key="7">
    <source>
        <dbReference type="SAM" id="MobiDB-lite"/>
    </source>
</evidence>
<dbReference type="AlphaFoldDB" id="A0A4Y1R9L6"/>
<dbReference type="GO" id="GO:0007010">
    <property type="term" value="P:cytoskeleton organization"/>
    <property type="evidence" value="ECO:0007669"/>
    <property type="project" value="InterPro"/>
</dbReference>
<keyword evidence="4" id="KW-0493">Microtubule</keyword>
<comment type="subcellular location">
    <subcellularLocation>
        <location evidence="1">Cytoplasm</location>
        <location evidence="1">Cytoskeleton</location>
    </subcellularLocation>
</comment>
<evidence type="ECO:0000256" key="6">
    <source>
        <dbReference type="ARBA" id="ARBA00023212"/>
    </source>
</evidence>
<gene>
    <name evidence="8" type="ORF">Prudu_010676</name>
</gene>
<evidence type="ECO:0000256" key="3">
    <source>
        <dbReference type="ARBA" id="ARBA00022490"/>
    </source>
</evidence>
<keyword evidence="5" id="KW-0175">Coiled coil</keyword>
<evidence type="ECO:0000256" key="1">
    <source>
        <dbReference type="ARBA" id="ARBA00004245"/>
    </source>
</evidence>
<feature type="region of interest" description="Disordered" evidence="7">
    <location>
        <begin position="1"/>
        <end position="21"/>
    </location>
</feature>
<evidence type="ECO:0000256" key="4">
    <source>
        <dbReference type="ARBA" id="ARBA00022701"/>
    </source>
</evidence>
<keyword evidence="3" id="KW-0963">Cytoplasm</keyword>
<dbReference type="GO" id="GO:0005874">
    <property type="term" value="C:microtubule"/>
    <property type="evidence" value="ECO:0007669"/>
    <property type="project" value="UniProtKB-KW"/>
</dbReference>
<name>A0A4Y1R9L6_PRUDU</name>
<dbReference type="InterPro" id="IPR009768">
    <property type="entry name" value="MAP70"/>
</dbReference>
<dbReference type="EMBL" id="AP019300">
    <property type="protein sequence ID" value="BBH00637.1"/>
    <property type="molecule type" value="Genomic_DNA"/>
</dbReference>
<evidence type="ECO:0000256" key="5">
    <source>
        <dbReference type="ARBA" id="ARBA00023054"/>
    </source>
</evidence>
<evidence type="ECO:0000313" key="8">
    <source>
        <dbReference type="EMBL" id="BBH00637.1"/>
    </source>
</evidence>